<name>A0AAV5HQ53_9ROSI</name>
<dbReference type="EMBL" id="BPVZ01000002">
    <property type="protein sequence ID" value="GKU87749.1"/>
    <property type="molecule type" value="Genomic_DNA"/>
</dbReference>
<evidence type="ECO:0000313" key="2">
    <source>
        <dbReference type="EMBL" id="GKU87749.1"/>
    </source>
</evidence>
<dbReference type="AlphaFoldDB" id="A0AAV5HQ53"/>
<evidence type="ECO:0000256" key="1">
    <source>
        <dbReference type="SAM" id="MobiDB-lite"/>
    </source>
</evidence>
<comment type="caution">
    <text evidence="2">The sequence shown here is derived from an EMBL/GenBank/DDBJ whole genome shotgun (WGS) entry which is preliminary data.</text>
</comment>
<sequence>MLKPGIMDSIRVWIKVLPYTPQNLLGIRLLLNGSFLDDRDMFFQSNTKQKPLNSNYDDIFGGFQKSTNQSSPSIYNKGVSTFDYDSIFSKSGGRSSSMNLYDDDVFGGMPGLKRPPPKPGQVSRPEKVKSSAASSVDDLEEFAMGGSVHDKASRYMEAEDAPKKSQLKGEDDRESILGASYRSNRVPKSRATTLDPLFDAKIQNKEQKTSTTVSSSAKKVSPAPMKIMVDDLSSIFRAASVYGEFEEVKGESEETRRATLGRYQRTQDRVTSWLGYII</sequence>
<dbReference type="Proteomes" id="UP001054252">
    <property type="component" value="Unassembled WGS sequence"/>
</dbReference>
<evidence type="ECO:0008006" key="4">
    <source>
        <dbReference type="Google" id="ProtNLM"/>
    </source>
</evidence>
<feature type="region of interest" description="Disordered" evidence="1">
    <location>
        <begin position="107"/>
        <end position="142"/>
    </location>
</feature>
<gene>
    <name evidence="2" type="ORF">SLEP1_g2093</name>
</gene>
<evidence type="ECO:0000313" key="3">
    <source>
        <dbReference type="Proteomes" id="UP001054252"/>
    </source>
</evidence>
<proteinExistence type="predicted"/>
<reference evidence="2 3" key="1">
    <citation type="journal article" date="2021" name="Commun. Biol.">
        <title>The genome of Shorea leprosula (Dipterocarpaceae) highlights the ecological relevance of drought in aseasonal tropical rainforests.</title>
        <authorList>
            <person name="Ng K.K.S."/>
            <person name="Kobayashi M.J."/>
            <person name="Fawcett J.A."/>
            <person name="Hatakeyama M."/>
            <person name="Paape T."/>
            <person name="Ng C.H."/>
            <person name="Ang C.C."/>
            <person name="Tnah L.H."/>
            <person name="Lee C.T."/>
            <person name="Nishiyama T."/>
            <person name="Sese J."/>
            <person name="O'Brien M.J."/>
            <person name="Copetti D."/>
            <person name="Mohd Noor M.I."/>
            <person name="Ong R.C."/>
            <person name="Putra M."/>
            <person name="Sireger I.Z."/>
            <person name="Indrioko S."/>
            <person name="Kosugi Y."/>
            <person name="Izuno A."/>
            <person name="Isagi Y."/>
            <person name="Lee S.L."/>
            <person name="Shimizu K.K."/>
        </authorList>
    </citation>
    <scope>NUCLEOTIDE SEQUENCE [LARGE SCALE GENOMIC DNA]</scope>
    <source>
        <strain evidence="2">214</strain>
    </source>
</reference>
<keyword evidence="3" id="KW-1185">Reference proteome</keyword>
<protein>
    <recommendedName>
        <fullName evidence="4">DUF4283 domain-containing protein</fullName>
    </recommendedName>
</protein>
<accession>A0AAV5HQ53</accession>
<organism evidence="2 3">
    <name type="scientific">Rubroshorea leprosula</name>
    <dbReference type="NCBI Taxonomy" id="152421"/>
    <lineage>
        <taxon>Eukaryota</taxon>
        <taxon>Viridiplantae</taxon>
        <taxon>Streptophyta</taxon>
        <taxon>Embryophyta</taxon>
        <taxon>Tracheophyta</taxon>
        <taxon>Spermatophyta</taxon>
        <taxon>Magnoliopsida</taxon>
        <taxon>eudicotyledons</taxon>
        <taxon>Gunneridae</taxon>
        <taxon>Pentapetalae</taxon>
        <taxon>rosids</taxon>
        <taxon>malvids</taxon>
        <taxon>Malvales</taxon>
        <taxon>Dipterocarpaceae</taxon>
        <taxon>Rubroshorea</taxon>
    </lineage>
</organism>